<dbReference type="GO" id="GO:0005524">
    <property type="term" value="F:ATP binding"/>
    <property type="evidence" value="ECO:0007669"/>
    <property type="project" value="InterPro"/>
</dbReference>
<proteinExistence type="predicted"/>
<dbReference type="InterPro" id="IPR053276">
    <property type="entry name" value="MtDNA_mismatch_repair_MutS"/>
</dbReference>
<dbReference type="SUPFAM" id="SSF55271">
    <property type="entry name" value="DNA repair protein MutS, domain I"/>
    <property type="match status" value="1"/>
</dbReference>
<sequence length="218" mass="24589">MKEGTFNMELLQFKLRFPREILLCRVCYSPCWYDDFSIYLLPFFELMLFLNSFILIQVGDFYEAIGFDACVLVEYAGLNPFGGLRSDSNPRAGCPVMVCIFILLIEKGVSISGFHTFELYNVICKGFEEHLSDEFHPRVVAIETEEDTSAASYSDDVKMCIVEELQGPSQARSRKSRFVSGHAHPGSPYVFGLAGVDHDVEFPDPMPVIGILILPLTF</sequence>
<dbReference type="InterPro" id="IPR016151">
    <property type="entry name" value="DNA_mismatch_repair_MutS_N"/>
</dbReference>
<evidence type="ECO:0000313" key="2">
    <source>
        <dbReference type="Proteomes" id="UP000734854"/>
    </source>
</evidence>
<dbReference type="GO" id="GO:0030983">
    <property type="term" value="F:mismatched DNA binding"/>
    <property type="evidence" value="ECO:0007669"/>
    <property type="project" value="InterPro"/>
</dbReference>
<dbReference type="PANTHER" id="PTHR48448:SF1">
    <property type="entry name" value="MUTL PROTEIN ISOFORM 1"/>
    <property type="match status" value="1"/>
</dbReference>
<dbReference type="GO" id="GO:0006298">
    <property type="term" value="P:mismatch repair"/>
    <property type="evidence" value="ECO:0007669"/>
    <property type="project" value="InterPro"/>
</dbReference>
<evidence type="ECO:0000313" key="1">
    <source>
        <dbReference type="EMBL" id="KAG6509990.1"/>
    </source>
</evidence>
<organism evidence="1 2">
    <name type="scientific">Zingiber officinale</name>
    <name type="common">Ginger</name>
    <name type="synonym">Amomum zingiber</name>
    <dbReference type="NCBI Taxonomy" id="94328"/>
    <lineage>
        <taxon>Eukaryota</taxon>
        <taxon>Viridiplantae</taxon>
        <taxon>Streptophyta</taxon>
        <taxon>Embryophyta</taxon>
        <taxon>Tracheophyta</taxon>
        <taxon>Spermatophyta</taxon>
        <taxon>Magnoliopsida</taxon>
        <taxon>Liliopsida</taxon>
        <taxon>Zingiberales</taxon>
        <taxon>Zingiberaceae</taxon>
        <taxon>Zingiber</taxon>
    </lineage>
</organism>
<reference evidence="1 2" key="1">
    <citation type="submission" date="2020-08" db="EMBL/GenBank/DDBJ databases">
        <title>Plant Genome Project.</title>
        <authorList>
            <person name="Zhang R.-G."/>
        </authorList>
    </citation>
    <scope>NUCLEOTIDE SEQUENCE [LARGE SCALE GENOMIC DNA]</scope>
    <source>
        <tissue evidence="1">Rhizome</tissue>
    </source>
</reference>
<dbReference type="AlphaFoldDB" id="A0A8J5GM85"/>
<accession>A0A8J5GM85</accession>
<dbReference type="EMBL" id="JACMSC010000008">
    <property type="protein sequence ID" value="KAG6509990.1"/>
    <property type="molecule type" value="Genomic_DNA"/>
</dbReference>
<protein>
    <submittedName>
        <fullName evidence="1">Uncharacterized protein</fullName>
    </submittedName>
</protein>
<keyword evidence="2" id="KW-1185">Reference proteome</keyword>
<dbReference type="PANTHER" id="PTHR48448">
    <property type="entry name" value="MUTL PROTEIN ISOFORM 1"/>
    <property type="match status" value="1"/>
</dbReference>
<gene>
    <name evidence="1" type="ORF">ZIOFF_027998</name>
</gene>
<dbReference type="Proteomes" id="UP000734854">
    <property type="component" value="Unassembled WGS sequence"/>
</dbReference>
<comment type="caution">
    <text evidence="1">The sequence shown here is derived from an EMBL/GenBank/DDBJ whole genome shotgun (WGS) entry which is preliminary data.</text>
</comment>
<name>A0A8J5GM85_ZINOF</name>